<evidence type="ECO:0000256" key="1">
    <source>
        <dbReference type="ARBA" id="ARBA00011738"/>
    </source>
</evidence>
<comment type="subunit">
    <text evidence="1 8">Homodimer.</text>
</comment>
<dbReference type="EMBL" id="JMPI01000029">
    <property type="protein sequence ID" value="KFC81820.1"/>
    <property type="molecule type" value="Genomic_DNA"/>
</dbReference>
<comment type="caution">
    <text evidence="10">The sequence shown here is derived from an EMBL/GenBank/DDBJ whole genome shotgun (WGS) entry which is preliminary data.</text>
</comment>
<keyword evidence="6 8" id="KW-0676">Redox-active center</keyword>
<dbReference type="Proteomes" id="UP000028653">
    <property type="component" value="Unassembled WGS sequence"/>
</dbReference>
<accession>A0A085GDM5</accession>
<reference evidence="10 11" key="1">
    <citation type="submission" date="2014-05" db="EMBL/GenBank/DDBJ databases">
        <title>ATOL: Assembling a taxonomically balanced genome-scale reconstruction of the evolutionary history of the Enterobacteriaceae.</title>
        <authorList>
            <person name="Plunkett G.III."/>
            <person name="Neeno-Eckwall E.C."/>
            <person name="Glasner J.D."/>
            <person name="Perna N.T."/>
        </authorList>
    </citation>
    <scope>NUCLEOTIDE SEQUENCE [LARGE SCALE GENOMIC DNA]</scope>
    <source>
        <strain evidence="10 11">ATCC 33320</strain>
    </source>
</reference>
<dbReference type="PANTHER" id="PTHR43110">
    <property type="entry name" value="THIOL PEROXIDASE"/>
    <property type="match status" value="1"/>
</dbReference>
<dbReference type="eggNOG" id="COG2077">
    <property type="taxonomic scope" value="Bacteria"/>
</dbReference>
<dbReference type="CDD" id="cd03014">
    <property type="entry name" value="PRX_Atyp2cys"/>
    <property type="match status" value="1"/>
</dbReference>
<proteinExistence type="inferred from homology"/>
<dbReference type="PROSITE" id="PS01265">
    <property type="entry name" value="TPX"/>
    <property type="match status" value="1"/>
</dbReference>
<comment type="similarity">
    <text evidence="8">Belongs to the peroxiredoxin family. Tpx subfamily.</text>
</comment>
<dbReference type="GO" id="GO:0008379">
    <property type="term" value="F:thioredoxin peroxidase activity"/>
    <property type="evidence" value="ECO:0007669"/>
    <property type="project" value="UniProtKB-UniRule"/>
</dbReference>
<name>A0A085GDM5_9ENTR</name>
<gene>
    <name evidence="8 10" type="primary">tpx</name>
    <name evidence="10" type="ORF">GBAG_2006</name>
</gene>
<comment type="function">
    <text evidence="8">Thiol-specific peroxidase that catalyzes the reduction of hydrogen peroxide and organic hydroperoxides to water and alcohols, respectively. Plays a role in cell protection against oxidative stress by detoxifying peroxides.</text>
</comment>
<dbReference type="InterPro" id="IPR036249">
    <property type="entry name" value="Thioredoxin-like_sf"/>
</dbReference>
<evidence type="ECO:0000256" key="4">
    <source>
        <dbReference type="ARBA" id="ARBA00023002"/>
    </source>
</evidence>
<keyword evidence="5 8" id="KW-1015">Disulfide bond</keyword>
<dbReference type="HAMAP" id="MF_00269">
    <property type="entry name" value="Tpx"/>
    <property type="match status" value="1"/>
</dbReference>
<feature type="disulfide bond" description="Redox-active" evidence="8">
    <location>
        <begin position="61"/>
        <end position="95"/>
    </location>
</feature>
<dbReference type="SUPFAM" id="SSF52833">
    <property type="entry name" value="Thioredoxin-like"/>
    <property type="match status" value="1"/>
</dbReference>
<dbReference type="NCBIfam" id="NF001808">
    <property type="entry name" value="PRK00522.1"/>
    <property type="match status" value="1"/>
</dbReference>
<dbReference type="RefSeq" id="WP_034495560.1">
    <property type="nucleotide sequence ID" value="NZ_JMPI01000029.1"/>
</dbReference>
<dbReference type="InterPro" id="IPR050455">
    <property type="entry name" value="Tpx_Peroxidase_subfamily"/>
</dbReference>
<evidence type="ECO:0000256" key="5">
    <source>
        <dbReference type="ARBA" id="ARBA00023157"/>
    </source>
</evidence>
<dbReference type="InterPro" id="IPR013740">
    <property type="entry name" value="Redoxin"/>
</dbReference>
<dbReference type="OrthoDB" id="9781543at2"/>
<dbReference type="PANTHER" id="PTHR43110:SF1">
    <property type="entry name" value="THIOL PEROXIDASE"/>
    <property type="match status" value="1"/>
</dbReference>
<dbReference type="Pfam" id="PF08534">
    <property type="entry name" value="Redoxin"/>
    <property type="match status" value="1"/>
</dbReference>
<evidence type="ECO:0000256" key="6">
    <source>
        <dbReference type="ARBA" id="ARBA00023284"/>
    </source>
</evidence>
<dbReference type="AlphaFoldDB" id="A0A085GDM5"/>
<keyword evidence="4 8" id="KW-0560">Oxidoreductase</keyword>
<dbReference type="InterPro" id="IPR002065">
    <property type="entry name" value="TPX"/>
</dbReference>
<evidence type="ECO:0000256" key="2">
    <source>
        <dbReference type="ARBA" id="ARBA00022559"/>
    </source>
</evidence>
<keyword evidence="3 8" id="KW-0049">Antioxidant</keyword>
<sequence length="168" mass="17848">MSQIVHFQGNPVAVAGQIPQAGNKAEAFSLVAKDLSDVTLSQFDGKRKVLNIFPSIDTGVCAASVRKFNQLATEMDNTVVLCVSADLPFAQSRFCGAEGLSNVVTLSTLRNPEFQQAYGVGISEGALKGLTARAVVVLNEKDEVVFSELVNEITNEPDYAAALEALKA</sequence>
<dbReference type="PROSITE" id="PS51352">
    <property type="entry name" value="THIOREDOXIN_2"/>
    <property type="match status" value="1"/>
</dbReference>
<evidence type="ECO:0000313" key="11">
    <source>
        <dbReference type="Proteomes" id="UP000028653"/>
    </source>
</evidence>
<feature type="active site" description="Cysteine sulfenic acid (-SOH) intermediate" evidence="8">
    <location>
        <position position="61"/>
    </location>
</feature>
<keyword evidence="2 8" id="KW-0575">Peroxidase</keyword>
<evidence type="ECO:0000256" key="8">
    <source>
        <dbReference type="HAMAP-Rule" id="MF_00269"/>
    </source>
</evidence>
<dbReference type="Gene3D" id="3.40.30.10">
    <property type="entry name" value="Glutaredoxin"/>
    <property type="match status" value="1"/>
</dbReference>
<evidence type="ECO:0000313" key="10">
    <source>
        <dbReference type="EMBL" id="KFC81820.1"/>
    </source>
</evidence>
<comment type="miscellaneous">
    <text evidence="8">The active site is a conserved redox-active cysteine residue, the peroxidatic cysteine (C(P)), which makes the nucleophilic attack on the peroxide substrate. The peroxide oxidizes the C(P)-SH to cysteine sulfenic acid (C(P)-SOH), which then reacts with another cysteine residue, the resolving cysteine (C(R)), to form a disulfide bridge. The disulfide is subsequently reduced by an appropriate electron donor to complete the catalytic cycle. In this atypical 2-Cys peroxiredoxin, C(R) is present in the same subunit to form an intramolecular disulfide. The disulfide is subsequently reduced by thioredoxin.</text>
</comment>
<evidence type="ECO:0000256" key="3">
    <source>
        <dbReference type="ARBA" id="ARBA00022862"/>
    </source>
</evidence>
<dbReference type="InterPro" id="IPR013766">
    <property type="entry name" value="Thioredoxin_domain"/>
</dbReference>
<dbReference type="EC" id="1.11.1.24" evidence="8"/>
<feature type="domain" description="Thioredoxin" evidence="9">
    <location>
        <begin position="19"/>
        <end position="168"/>
    </location>
</feature>
<evidence type="ECO:0000259" key="9">
    <source>
        <dbReference type="PROSITE" id="PS51352"/>
    </source>
</evidence>
<dbReference type="InterPro" id="IPR018219">
    <property type="entry name" value="Tpx_CS"/>
</dbReference>
<dbReference type="FunFam" id="3.40.30.10:FF:000056">
    <property type="entry name" value="Thiol peroxidase"/>
    <property type="match status" value="1"/>
</dbReference>
<protein>
    <recommendedName>
        <fullName evidence="8">Thiol peroxidase</fullName>
        <shortName evidence="8">Tpx</shortName>
        <ecNumber evidence="8">1.11.1.24</ecNumber>
    </recommendedName>
    <alternativeName>
        <fullName evidence="8">Peroxiredoxin tpx</fullName>
        <shortName evidence="8">Prx</shortName>
    </alternativeName>
    <alternativeName>
        <fullName evidence="8">Thioredoxin peroxidase</fullName>
    </alternativeName>
    <alternativeName>
        <fullName evidence="8">Thioredoxin-dependent peroxiredoxin</fullName>
    </alternativeName>
</protein>
<comment type="catalytic activity">
    <reaction evidence="7 8">
        <text>a hydroperoxide + [thioredoxin]-dithiol = an alcohol + [thioredoxin]-disulfide + H2O</text>
        <dbReference type="Rhea" id="RHEA:62620"/>
        <dbReference type="Rhea" id="RHEA-COMP:10698"/>
        <dbReference type="Rhea" id="RHEA-COMP:10700"/>
        <dbReference type="ChEBI" id="CHEBI:15377"/>
        <dbReference type="ChEBI" id="CHEBI:29950"/>
        <dbReference type="ChEBI" id="CHEBI:30879"/>
        <dbReference type="ChEBI" id="CHEBI:35924"/>
        <dbReference type="ChEBI" id="CHEBI:50058"/>
        <dbReference type="EC" id="1.11.1.24"/>
    </reaction>
</comment>
<keyword evidence="11" id="KW-1185">Reference proteome</keyword>
<dbReference type="GO" id="GO:0034599">
    <property type="term" value="P:cellular response to oxidative stress"/>
    <property type="evidence" value="ECO:0007669"/>
    <property type="project" value="UniProtKB-ARBA"/>
</dbReference>
<evidence type="ECO:0000256" key="7">
    <source>
        <dbReference type="ARBA" id="ARBA00049091"/>
    </source>
</evidence>
<organism evidence="10 11">
    <name type="scientific">Buttiauxella agrestis ATCC 33320</name>
    <dbReference type="NCBI Taxonomy" id="1006004"/>
    <lineage>
        <taxon>Bacteria</taxon>
        <taxon>Pseudomonadati</taxon>
        <taxon>Pseudomonadota</taxon>
        <taxon>Gammaproteobacteria</taxon>
        <taxon>Enterobacterales</taxon>
        <taxon>Enterobacteriaceae</taxon>
        <taxon>Buttiauxella</taxon>
    </lineage>
</organism>
<dbReference type="STRING" id="1006004.GBAG_2006"/>